<feature type="compositionally biased region" description="Low complexity" evidence="1">
    <location>
        <begin position="93"/>
        <end position="109"/>
    </location>
</feature>
<feature type="compositionally biased region" description="Basic and acidic residues" evidence="1">
    <location>
        <begin position="502"/>
        <end position="511"/>
    </location>
</feature>
<feature type="compositionally biased region" description="Polar residues" evidence="1">
    <location>
        <begin position="356"/>
        <end position="367"/>
    </location>
</feature>
<gene>
    <name evidence="2" type="ORF">LTR36_004731</name>
</gene>
<dbReference type="Proteomes" id="UP001324427">
    <property type="component" value="Unassembled WGS sequence"/>
</dbReference>
<keyword evidence="3" id="KW-1185">Reference proteome</keyword>
<comment type="caution">
    <text evidence="2">The sequence shown here is derived from an EMBL/GenBank/DDBJ whole genome shotgun (WGS) entry which is preliminary data.</text>
</comment>
<feature type="compositionally biased region" description="Acidic residues" evidence="1">
    <location>
        <begin position="268"/>
        <end position="280"/>
    </location>
</feature>
<protein>
    <submittedName>
        <fullName evidence="2">Uncharacterized protein</fullName>
    </submittedName>
</protein>
<feature type="region of interest" description="Disordered" evidence="1">
    <location>
        <begin position="331"/>
        <end position="370"/>
    </location>
</feature>
<accession>A0AAV9JG36</accession>
<dbReference type="AlphaFoldDB" id="A0AAV9JG36"/>
<feature type="compositionally biased region" description="Basic and acidic residues" evidence="1">
    <location>
        <begin position="463"/>
        <end position="483"/>
    </location>
</feature>
<feature type="region of interest" description="Disordered" evidence="1">
    <location>
        <begin position="395"/>
        <end position="513"/>
    </location>
</feature>
<feature type="region of interest" description="Disordered" evidence="1">
    <location>
        <begin position="212"/>
        <end position="280"/>
    </location>
</feature>
<feature type="compositionally biased region" description="Polar residues" evidence="1">
    <location>
        <begin position="66"/>
        <end position="80"/>
    </location>
</feature>
<evidence type="ECO:0000313" key="3">
    <source>
        <dbReference type="Proteomes" id="UP001324427"/>
    </source>
</evidence>
<feature type="compositionally biased region" description="Basic residues" evidence="1">
    <location>
        <begin position="340"/>
        <end position="349"/>
    </location>
</feature>
<dbReference type="EMBL" id="JAVFHQ010000028">
    <property type="protein sequence ID" value="KAK4543957.1"/>
    <property type="molecule type" value="Genomic_DNA"/>
</dbReference>
<sequence>MAAAASYNQHQHRSGAGRSKPSPLHTNNSKDSSSSLAGLNTAAKRQQQALTSLAAQLNDEDRAGAHSSTSALRSYQPSNASRAQLRTLDIGMTSHSSTTTLPSLPRTVSGHSKLHKRASSGSSLPGPPSPFSGAHSQFPTPFATYEESFPDMSSATPAVTSTPKIKPYLRKTSAAKDDQGKLDLSRSATENDRIAGLGIRDFGTRSVSDVTFPPAGRRGTHARTTSVGSQVSTASGSFRPVQPFVHPMRQTPRPYTPPTGSSNASFVNEDEANESDDVLEDDFRLGHGFRSKRSMSISSTPAIAPTPLSQTYTADELGLVPKLTSISQTNLSIKSGRSAKSSKSRHGRPRRDTSHSFDLQTSPSSRTSFDKAFSFVSRKSDTDPQTRDERIRAARQKFEEKESSKERRLQYEKLKRRETDEAKTVRRQDKQGRKSEASEQRTRVLKQNQAGGGGGGGRGSPKKRNDAQADNEKLRSKSYDEYRPANGMSLPRQGLQAGASEKTSRVNERKARGAQSGWVRFSAWLQTRILNCGGVR</sequence>
<proteinExistence type="predicted"/>
<evidence type="ECO:0000313" key="2">
    <source>
        <dbReference type="EMBL" id="KAK4543957.1"/>
    </source>
</evidence>
<feature type="region of interest" description="Disordered" evidence="1">
    <location>
        <begin position="1"/>
        <end position="80"/>
    </location>
</feature>
<feature type="region of interest" description="Disordered" evidence="1">
    <location>
        <begin position="93"/>
        <end position="145"/>
    </location>
</feature>
<feature type="compositionally biased region" description="Gly residues" evidence="1">
    <location>
        <begin position="450"/>
        <end position="459"/>
    </location>
</feature>
<reference evidence="2 3" key="1">
    <citation type="submission" date="2021-11" db="EMBL/GenBank/DDBJ databases">
        <title>Black yeast isolated from Biological Soil Crust.</title>
        <authorList>
            <person name="Kurbessoian T."/>
        </authorList>
    </citation>
    <scope>NUCLEOTIDE SEQUENCE [LARGE SCALE GENOMIC DNA]</scope>
    <source>
        <strain evidence="2 3">CCFEE 5522</strain>
    </source>
</reference>
<evidence type="ECO:0000256" key="1">
    <source>
        <dbReference type="SAM" id="MobiDB-lite"/>
    </source>
</evidence>
<name>A0AAV9JG36_9PEZI</name>
<organism evidence="2 3">
    <name type="scientific">Oleoguttula mirabilis</name>
    <dbReference type="NCBI Taxonomy" id="1507867"/>
    <lineage>
        <taxon>Eukaryota</taxon>
        <taxon>Fungi</taxon>
        <taxon>Dikarya</taxon>
        <taxon>Ascomycota</taxon>
        <taxon>Pezizomycotina</taxon>
        <taxon>Dothideomycetes</taxon>
        <taxon>Dothideomycetidae</taxon>
        <taxon>Mycosphaerellales</taxon>
        <taxon>Teratosphaeriaceae</taxon>
        <taxon>Oleoguttula</taxon>
    </lineage>
</organism>
<feature type="compositionally biased region" description="Basic and acidic residues" evidence="1">
    <location>
        <begin position="395"/>
        <end position="442"/>
    </location>
</feature>
<feature type="compositionally biased region" description="Polar residues" evidence="1">
    <location>
        <begin position="222"/>
        <end position="236"/>
    </location>
</feature>
<feature type="compositionally biased region" description="Low complexity" evidence="1">
    <location>
        <begin position="46"/>
        <end position="57"/>
    </location>
</feature>
<feature type="compositionally biased region" description="Polar residues" evidence="1">
    <location>
        <begin position="24"/>
        <end position="38"/>
    </location>
</feature>